<dbReference type="Gene3D" id="1.10.510.10">
    <property type="entry name" value="Transferase(Phosphotransferase) domain 1"/>
    <property type="match status" value="1"/>
</dbReference>
<dbReference type="Pfam" id="PF13432">
    <property type="entry name" value="TPR_16"/>
    <property type="match status" value="1"/>
</dbReference>
<evidence type="ECO:0000256" key="2">
    <source>
        <dbReference type="SAM" id="MobiDB-lite"/>
    </source>
</evidence>
<reference evidence="4" key="1">
    <citation type="submission" date="2024-01" db="EMBL/GenBank/DDBJ databases">
        <authorList>
            <person name="Webb A."/>
        </authorList>
    </citation>
    <scope>NUCLEOTIDE SEQUENCE</scope>
    <source>
        <strain evidence="4">Pm1</strain>
    </source>
</reference>
<dbReference type="PANTHER" id="PTHR44200:SF1">
    <property type="entry name" value="DNAJ HOMOLOG SUBFAMILY C MEMBER 7"/>
    <property type="match status" value="1"/>
</dbReference>
<dbReference type="SUPFAM" id="SSF48452">
    <property type="entry name" value="TPR-like"/>
    <property type="match status" value="3"/>
</dbReference>
<dbReference type="PROSITE" id="PS50005">
    <property type="entry name" value="TPR"/>
    <property type="match status" value="2"/>
</dbReference>
<dbReference type="InterPro" id="IPR001245">
    <property type="entry name" value="Ser-Thr/Tyr_kinase_cat_dom"/>
</dbReference>
<dbReference type="GO" id="GO:0005524">
    <property type="term" value="F:ATP binding"/>
    <property type="evidence" value="ECO:0007669"/>
    <property type="project" value="InterPro"/>
</dbReference>
<dbReference type="SUPFAM" id="SSF56112">
    <property type="entry name" value="Protein kinase-like (PK-like)"/>
    <property type="match status" value="1"/>
</dbReference>
<evidence type="ECO:0000313" key="5">
    <source>
        <dbReference type="Proteomes" id="UP001162060"/>
    </source>
</evidence>
<sequence length="1523" mass="169603">MSPPDGRDATSTSLEPGIPHSAPTSMDRGVAIPNAHKVLTFLHAVFGLCQQVRDRPRACLHAHSRLHQTFLRIAHVAKLGALPSTFRFQLYIAVLDEFKAVLHQHLKLPNVVAKVTASRRLLSGVAKVHSDLNGLLVKNSLTSATSALLEWKTQFATNRLQDEQALHETLVALLSTSTFVSKELPTERQQALVLLELMAEVAPHEPLRGHSSQLVATLKMTHGRIVTLCDWRLSTRVPKWFLPGYEVNFSVSDQTIGHARGSFGSTLHRGEVYRYTYSKDRALSSATSTVAVKCLWALPDVHFQYLEQLFERSGVSKWTRVRHPNVVTIRGASHVVTPPYFVRDFTTYGGLTTYLEALETRARECAGSESRGKMETLTWQLLYGASRGLLHLHERHNIVHGGLRCNNILVDKKGRAVIADFGLYTLACDARDSGLTEYFQLDVFDADAEELIRWQAPECLQEHAAYRASLQSLSETGSALVSSRSPSASAASFATDVYAFGMCILEALTRTVPWAGLDIAKIRTLKANQSPLPPRPRCISSQGWTLIEKMCAADPEKRMSLAEASQELKRFGYGDRVSSQSRSHSSMNLALSEANASAKVDRVLNSLDDVSRKLVHLGGSTNDLGALEADAVAEVEHVFTSLEEASEELQNIQNRSCNGCATDMGELEEEASQKLVRVLSRLNIASRELKRLGMGDKATNASRYSAFDLVQGAHEKSNRPVCDSPSSTVADQTKCLLSKADGGQTNDDGTLMPSAEMLLSLPSVPVKNVDEMVAIGWDKKLDQHLISIPDVSAIDEIVSPLKNSILARKRCFSSPHKARSGVAAGGSLAPVAKEAENVWCLPEEWGTKVARSQQVVRSRSRTRFEKRKNDCSQSDHGSTVIDDVTDMTSATDADIYPFAHEQPEHEMDNDIVGVKVVVADEDYPGLLSCNEDEETSEDVTSGESSMDEEMLMIIPAEFQTARSFDEDDSTSSLHPVARLLDSLRVEHPDKARVVETLEAIKEALEMSTARIIVDREGFLTLMELVWRDYSEACTMHALDLLQSIAGLDPDFVTTLVESKLVKILLAVIKYRSSPRQVDLAASFLLETIVENKEATEQLWKCRGVGVMEDSSVINKRLVQEVKSTMAKFKRNEGLKCLEDGEFHLAIDKFTEAINLDRKRAGYYGDRSLAYMEASMYKKAVEDAYRCMRYNPYDVTGYLRHGLALRAMGKYKEAVETLRKGTEVDPKFVKIFDVLTETKQLYKAQLKGVNDGATLRRMTAAESAKLKKKDGDDALRKKDFALAIECYTEALELDPKNDWMYLHRSIAHAAQTDHAKAIEDASKCIRLNYRQVEGYYRLALALHAAGQHDQALSTLYRGQEVNARHVGISRFIVQLEEEEAKEAGLSLPVWFKEKGYRAFQLRSYEDAIKFYTKAIDASQSDDDEVVMHCYLYRSRASQTRGEFSAVIADCTYVLDRCPENVFARLRRADAYEQQRDFLMALKDIRELAAINPEYEDAHARLQSLGHKCRLLPGASQHKSVGIGL</sequence>
<dbReference type="InterPro" id="IPR019734">
    <property type="entry name" value="TPR_rpt"/>
</dbReference>
<organism evidence="4 5">
    <name type="scientific">Peronospora matthiolae</name>
    <dbReference type="NCBI Taxonomy" id="2874970"/>
    <lineage>
        <taxon>Eukaryota</taxon>
        <taxon>Sar</taxon>
        <taxon>Stramenopiles</taxon>
        <taxon>Oomycota</taxon>
        <taxon>Peronosporomycetes</taxon>
        <taxon>Peronosporales</taxon>
        <taxon>Peronosporaceae</taxon>
        <taxon>Peronospora</taxon>
    </lineage>
</organism>
<feature type="region of interest" description="Disordered" evidence="2">
    <location>
        <begin position="926"/>
        <end position="946"/>
    </location>
</feature>
<dbReference type="InterPro" id="IPR016024">
    <property type="entry name" value="ARM-type_fold"/>
</dbReference>
<evidence type="ECO:0000259" key="3">
    <source>
        <dbReference type="PROSITE" id="PS50011"/>
    </source>
</evidence>
<keyword evidence="1" id="KW-0802">TPR repeat</keyword>
<dbReference type="PANTHER" id="PTHR44200">
    <property type="entry name" value="DNAJ HOMOLOG SUBFAMILY C MEMBER 7"/>
    <property type="match status" value="1"/>
</dbReference>
<name>A0AAV1TUN4_9STRA</name>
<dbReference type="Pfam" id="PF07714">
    <property type="entry name" value="PK_Tyr_Ser-Thr"/>
    <property type="match status" value="1"/>
</dbReference>
<evidence type="ECO:0000256" key="1">
    <source>
        <dbReference type="PROSITE-ProRule" id="PRU00339"/>
    </source>
</evidence>
<dbReference type="Pfam" id="PF13181">
    <property type="entry name" value="TPR_8"/>
    <property type="match status" value="1"/>
</dbReference>
<dbReference type="PROSITE" id="PS50011">
    <property type="entry name" value="PROTEIN_KINASE_DOM"/>
    <property type="match status" value="1"/>
</dbReference>
<dbReference type="GO" id="GO:0004672">
    <property type="term" value="F:protein kinase activity"/>
    <property type="evidence" value="ECO:0007669"/>
    <property type="project" value="InterPro"/>
</dbReference>
<feature type="region of interest" description="Disordered" evidence="2">
    <location>
        <begin position="1"/>
        <end position="26"/>
    </location>
</feature>
<accession>A0AAV1TUN4</accession>
<feature type="repeat" description="TPR" evidence="1">
    <location>
        <begin position="1263"/>
        <end position="1296"/>
    </location>
</feature>
<feature type="repeat" description="TPR" evidence="1">
    <location>
        <begin position="1194"/>
        <end position="1227"/>
    </location>
</feature>
<dbReference type="Gene3D" id="1.25.40.10">
    <property type="entry name" value="Tetratricopeptide repeat domain"/>
    <property type="match status" value="3"/>
</dbReference>
<dbReference type="InterPro" id="IPR011009">
    <property type="entry name" value="Kinase-like_dom_sf"/>
</dbReference>
<dbReference type="EMBL" id="CAKLBY020000086">
    <property type="protein sequence ID" value="CAK7925376.1"/>
    <property type="molecule type" value="Genomic_DNA"/>
</dbReference>
<dbReference type="Proteomes" id="UP001162060">
    <property type="component" value="Unassembled WGS sequence"/>
</dbReference>
<proteinExistence type="predicted"/>
<gene>
    <name evidence="4" type="ORF">PM001_LOCUS10526</name>
</gene>
<protein>
    <recommendedName>
        <fullName evidence="3">Protein kinase domain-containing protein</fullName>
    </recommendedName>
</protein>
<comment type="caution">
    <text evidence="4">The sequence shown here is derived from an EMBL/GenBank/DDBJ whole genome shotgun (WGS) entry which is preliminary data.</text>
</comment>
<dbReference type="InterPro" id="IPR052758">
    <property type="entry name" value="SRC_co-chaperone"/>
</dbReference>
<dbReference type="SUPFAM" id="SSF48371">
    <property type="entry name" value="ARM repeat"/>
    <property type="match status" value="1"/>
</dbReference>
<dbReference type="InterPro" id="IPR011990">
    <property type="entry name" value="TPR-like_helical_dom_sf"/>
</dbReference>
<feature type="domain" description="Protein kinase" evidence="3">
    <location>
        <begin position="252"/>
        <end position="571"/>
    </location>
</feature>
<dbReference type="SMART" id="SM00028">
    <property type="entry name" value="TPR"/>
    <property type="match status" value="9"/>
</dbReference>
<dbReference type="InterPro" id="IPR000719">
    <property type="entry name" value="Prot_kinase_dom"/>
</dbReference>
<evidence type="ECO:0000313" key="4">
    <source>
        <dbReference type="EMBL" id="CAK7925376.1"/>
    </source>
</evidence>